<keyword evidence="4" id="KW-1185">Reference proteome</keyword>
<comment type="caution">
    <text evidence="3">The sequence shown here is derived from an EMBL/GenBank/DDBJ whole genome shotgun (WGS) entry which is preliminary data.</text>
</comment>
<gene>
    <name evidence="3" type="ORF">GCM10007913_32690</name>
</gene>
<dbReference type="Proteomes" id="UP001161406">
    <property type="component" value="Unassembled WGS sequence"/>
</dbReference>
<evidence type="ECO:0000256" key="1">
    <source>
        <dbReference type="SAM" id="Coils"/>
    </source>
</evidence>
<dbReference type="RefSeq" id="WP_284392631.1">
    <property type="nucleotide sequence ID" value="NZ_BSNG01000001.1"/>
</dbReference>
<dbReference type="Pfam" id="PF13598">
    <property type="entry name" value="DUF4139"/>
    <property type="match status" value="1"/>
</dbReference>
<feature type="domain" description="DUF4139" evidence="2">
    <location>
        <begin position="238"/>
        <end position="526"/>
    </location>
</feature>
<keyword evidence="1" id="KW-0175">Coiled coil</keyword>
<feature type="coiled-coil region" evidence="1">
    <location>
        <begin position="602"/>
        <end position="681"/>
    </location>
</feature>
<evidence type="ECO:0000313" key="3">
    <source>
        <dbReference type="EMBL" id="GLQ11337.1"/>
    </source>
</evidence>
<evidence type="ECO:0000313" key="4">
    <source>
        <dbReference type="Proteomes" id="UP001161406"/>
    </source>
</evidence>
<dbReference type="EMBL" id="BSNG01000001">
    <property type="protein sequence ID" value="GLQ11337.1"/>
    <property type="molecule type" value="Genomic_DNA"/>
</dbReference>
<dbReference type="PANTHER" id="PTHR38075:SF1">
    <property type="entry name" value="DUF4139 DOMAIN-CONTAINING PROTEIN"/>
    <property type="match status" value="1"/>
</dbReference>
<name>A0ABQ5UIU5_9HYPH</name>
<reference evidence="3" key="1">
    <citation type="journal article" date="2014" name="Int. J. Syst. Evol. Microbiol.">
        <title>Complete genome of a new Firmicutes species belonging to the dominant human colonic microbiota ('Ruminococcus bicirculans') reveals two chromosomes and a selective capacity to utilize plant glucans.</title>
        <authorList>
            <consortium name="NISC Comparative Sequencing Program"/>
            <person name="Wegmann U."/>
            <person name="Louis P."/>
            <person name="Goesmann A."/>
            <person name="Henrissat B."/>
            <person name="Duncan S.H."/>
            <person name="Flint H.J."/>
        </authorList>
    </citation>
    <scope>NUCLEOTIDE SEQUENCE</scope>
    <source>
        <strain evidence="3">NBRC 103855</strain>
    </source>
</reference>
<proteinExistence type="predicted"/>
<dbReference type="InterPro" id="IPR037291">
    <property type="entry name" value="DUF4139"/>
</dbReference>
<sequence>MSNSRSVRVTDWRVARARRHLGVPLLLPVLAGLCVAISAPVSLTLAQEGDGYRIEAVTLSSGGLAEIRRSISLEEAAALGFEVPLDQVDDILKSLLVYDPAGGVAAITLDGPSLMEETFRGLPFTPDDLRALPRLLDTLQGVPVRVSSSGRTVEGMVLGVDTAAPLENEKEEPAPLLSILTEQGQLVTIRLRADAELDILDPAVRESLRQAVLVSGQGRVAGMRTINIGLEGTGPREVRLDYVVPAPVWKTAYRLILDAEGVARLQAWAVIENASGDDWSDVQVTLSSGAPVTLAQRLYQRYWHQRPEVPVFAQTIAAPAPDLYRESAAQQQLSPNTGEIAMSDSMFLGNAAAIAAPAPTPASPSAPKAVAQATEGTNAATYLLPMPVDLAAGQTMSVPFIDAELTAERISLFQPERGEVNPIAALRLENTTGTSLPPGLVTVYAPQEEGYAGDAQLANVPDGETRMISFAADRKVEVTTQYGESETVYRATLADGVLRVTGVTRTDTTYAITGAQDAPRTVVIEHPRQSGWTLSSDALDSTTPTHYRLQAKLAAGGTAKVVASVERTDLQSIALVDSDADTLLYWVGQLDDPATAAILTELAESRQEIARAENGLAGLEQDLDQASDSQARIRENLAAVPADSSLAQRYLEMLEAEENRIADLDTHRQDAQRALAALTKAFSEKVGAL</sequence>
<evidence type="ECO:0000259" key="2">
    <source>
        <dbReference type="Pfam" id="PF13598"/>
    </source>
</evidence>
<dbReference type="PANTHER" id="PTHR38075">
    <property type="entry name" value="DUF4139 DOMAIN-CONTAINING PROTEIN"/>
    <property type="match status" value="1"/>
</dbReference>
<reference evidence="3" key="2">
    <citation type="submission" date="2023-01" db="EMBL/GenBank/DDBJ databases">
        <title>Draft genome sequence of Devosia yakushimensis strain NBRC 103855.</title>
        <authorList>
            <person name="Sun Q."/>
            <person name="Mori K."/>
        </authorList>
    </citation>
    <scope>NUCLEOTIDE SEQUENCE</scope>
    <source>
        <strain evidence="3">NBRC 103855</strain>
    </source>
</reference>
<organism evidence="3 4">
    <name type="scientific">Devosia yakushimensis</name>
    <dbReference type="NCBI Taxonomy" id="470028"/>
    <lineage>
        <taxon>Bacteria</taxon>
        <taxon>Pseudomonadati</taxon>
        <taxon>Pseudomonadota</taxon>
        <taxon>Alphaproteobacteria</taxon>
        <taxon>Hyphomicrobiales</taxon>
        <taxon>Devosiaceae</taxon>
        <taxon>Devosia</taxon>
    </lineage>
</organism>
<accession>A0ABQ5UIU5</accession>
<protein>
    <recommendedName>
        <fullName evidence="2">DUF4139 domain-containing protein</fullName>
    </recommendedName>
</protein>